<dbReference type="InterPro" id="IPR027417">
    <property type="entry name" value="P-loop_NTPase"/>
</dbReference>
<evidence type="ECO:0000256" key="3">
    <source>
        <dbReference type="ARBA" id="ARBA00022840"/>
    </source>
</evidence>
<name>A0ABW7ULC2_9ACTN</name>
<evidence type="ECO:0000256" key="1">
    <source>
        <dbReference type="ARBA" id="ARBA00022448"/>
    </source>
</evidence>
<dbReference type="PANTHER" id="PTHR42788:SF13">
    <property type="entry name" value="ALIPHATIC SULFONATES IMPORT ATP-BINDING PROTEIN SSUB"/>
    <property type="match status" value="1"/>
</dbReference>
<keyword evidence="2" id="KW-0547">Nucleotide-binding</keyword>
<organism evidence="5 6">
    <name type="scientific">Streptomyces litmocidini</name>
    <dbReference type="NCBI Taxonomy" id="67318"/>
    <lineage>
        <taxon>Bacteria</taxon>
        <taxon>Bacillati</taxon>
        <taxon>Actinomycetota</taxon>
        <taxon>Actinomycetes</taxon>
        <taxon>Kitasatosporales</taxon>
        <taxon>Streptomycetaceae</taxon>
        <taxon>Streptomyces</taxon>
    </lineage>
</organism>
<comment type="caution">
    <text evidence="5">The sequence shown here is derived from an EMBL/GenBank/DDBJ whole genome shotgun (WGS) entry which is preliminary data.</text>
</comment>
<reference evidence="5 6" key="1">
    <citation type="submission" date="2024-10" db="EMBL/GenBank/DDBJ databases">
        <title>The Natural Products Discovery Center: Release of the First 8490 Sequenced Strains for Exploring Actinobacteria Biosynthetic Diversity.</title>
        <authorList>
            <person name="Kalkreuter E."/>
            <person name="Kautsar S.A."/>
            <person name="Yang D."/>
            <person name="Bader C.D."/>
            <person name="Teijaro C.N."/>
            <person name="Fluegel L."/>
            <person name="Davis C.M."/>
            <person name="Simpson J.R."/>
            <person name="Lauterbach L."/>
            <person name="Steele A.D."/>
            <person name="Gui C."/>
            <person name="Meng S."/>
            <person name="Li G."/>
            <person name="Viehrig K."/>
            <person name="Ye F."/>
            <person name="Su P."/>
            <person name="Kiefer A.F."/>
            <person name="Nichols A."/>
            <person name="Cepeda A.J."/>
            <person name="Yan W."/>
            <person name="Fan B."/>
            <person name="Jiang Y."/>
            <person name="Adhikari A."/>
            <person name="Zheng C.-J."/>
            <person name="Schuster L."/>
            <person name="Cowan T.M."/>
            <person name="Smanski M.J."/>
            <person name="Chevrette M.G."/>
            <person name="De Carvalho L.P.S."/>
            <person name="Shen B."/>
        </authorList>
    </citation>
    <scope>NUCLEOTIDE SEQUENCE [LARGE SCALE GENOMIC DNA]</scope>
    <source>
        <strain evidence="5 6">NPDC020602</strain>
    </source>
</reference>
<dbReference type="PANTHER" id="PTHR42788">
    <property type="entry name" value="TAURINE IMPORT ATP-BINDING PROTEIN-RELATED"/>
    <property type="match status" value="1"/>
</dbReference>
<evidence type="ECO:0000259" key="4">
    <source>
        <dbReference type="PROSITE" id="PS50893"/>
    </source>
</evidence>
<proteinExistence type="predicted"/>
<dbReference type="Pfam" id="PF00005">
    <property type="entry name" value="ABC_tran"/>
    <property type="match status" value="1"/>
</dbReference>
<dbReference type="RefSeq" id="WP_398713832.1">
    <property type="nucleotide sequence ID" value="NZ_JBIRUI010000030.1"/>
</dbReference>
<dbReference type="EMBL" id="JBIRUI010000030">
    <property type="protein sequence ID" value="MFI1719097.1"/>
    <property type="molecule type" value="Genomic_DNA"/>
</dbReference>
<sequence length="257" mass="26908">MPARDGAGGTDIALADVGVRYGSAKAPVVAVSGVTLSVDPGEFVVLVGPSGCGKTTLLRLVAGFERPATGTVEVRRKVGVVFQQPRLFPWRTVGGNLAFALARHGVARRARAARIEELLSLVGLSGMADRRTWELSGGQRQRVAIARALAVEPRILLMDEPFAALDALTRERLQEEVRRLAATSGTTVLFVTHSTEEAVLLGSRVLVMAAGPGRVVAEVPVPLPRDPGTDVASLRGDPAFAALRAELAAVTRGPAAA</sequence>
<evidence type="ECO:0000313" key="5">
    <source>
        <dbReference type="EMBL" id="MFI1719097.1"/>
    </source>
</evidence>
<dbReference type="InterPro" id="IPR003593">
    <property type="entry name" value="AAA+_ATPase"/>
</dbReference>
<dbReference type="GO" id="GO:0005524">
    <property type="term" value="F:ATP binding"/>
    <property type="evidence" value="ECO:0007669"/>
    <property type="project" value="UniProtKB-KW"/>
</dbReference>
<evidence type="ECO:0000256" key="2">
    <source>
        <dbReference type="ARBA" id="ARBA00022741"/>
    </source>
</evidence>
<dbReference type="InterPro" id="IPR017871">
    <property type="entry name" value="ABC_transporter-like_CS"/>
</dbReference>
<protein>
    <submittedName>
        <fullName evidence="5">ABC transporter ATP-binding protein</fullName>
    </submittedName>
</protein>
<dbReference type="PROSITE" id="PS00211">
    <property type="entry name" value="ABC_TRANSPORTER_1"/>
    <property type="match status" value="1"/>
</dbReference>
<keyword evidence="3 5" id="KW-0067">ATP-binding</keyword>
<dbReference type="InterPro" id="IPR003439">
    <property type="entry name" value="ABC_transporter-like_ATP-bd"/>
</dbReference>
<dbReference type="Gene3D" id="3.40.50.300">
    <property type="entry name" value="P-loop containing nucleotide triphosphate hydrolases"/>
    <property type="match status" value="1"/>
</dbReference>
<dbReference type="SUPFAM" id="SSF52540">
    <property type="entry name" value="P-loop containing nucleoside triphosphate hydrolases"/>
    <property type="match status" value="1"/>
</dbReference>
<accession>A0ABW7ULC2</accession>
<dbReference type="SMART" id="SM00382">
    <property type="entry name" value="AAA"/>
    <property type="match status" value="1"/>
</dbReference>
<keyword evidence="1" id="KW-0813">Transport</keyword>
<dbReference type="Proteomes" id="UP001611339">
    <property type="component" value="Unassembled WGS sequence"/>
</dbReference>
<evidence type="ECO:0000313" key="6">
    <source>
        <dbReference type="Proteomes" id="UP001611339"/>
    </source>
</evidence>
<dbReference type="CDD" id="cd03293">
    <property type="entry name" value="ABC_NrtD_SsuB_transporters"/>
    <property type="match status" value="1"/>
</dbReference>
<dbReference type="PROSITE" id="PS50893">
    <property type="entry name" value="ABC_TRANSPORTER_2"/>
    <property type="match status" value="1"/>
</dbReference>
<keyword evidence="6" id="KW-1185">Reference proteome</keyword>
<gene>
    <name evidence="5" type="ORF">ACH407_36745</name>
</gene>
<feature type="domain" description="ABC transporter" evidence="4">
    <location>
        <begin position="12"/>
        <end position="235"/>
    </location>
</feature>
<dbReference type="InterPro" id="IPR050166">
    <property type="entry name" value="ABC_transporter_ATP-bind"/>
</dbReference>